<keyword evidence="1 3" id="KW-0808">Transferase</keyword>
<accession>A0A3E3JYX6</accession>
<dbReference type="InterPro" id="IPR050179">
    <property type="entry name" value="Trans_hexapeptide_repeat"/>
</dbReference>
<comment type="caution">
    <text evidence="3">The sequence shown here is derived from an EMBL/GenBank/DDBJ whole genome shotgun (WGS) entry which is preliminary data.</text>
</comment>
<name>A0A3E3JYX6_9FIRM</name>
<protein>
    <submittedName>
        <fullName evidence="3">Antibiotic acetyltransferase</fullName>
    </submittedName>
</protein>
<dbReference type="PANTHER" id="PTHR43300:SF11">
    <property type="entry name" value="ACETYLTRANSFERASE RV3034C-RELATED"/>
    <property type="match status" value="1"/>
</dbReference>
<keyword evidence="4" id="KW-1185">Reference proteome</keyword>
<dbReference type="Proteomes" id="UP000261080">
    <property type="component" value="Unassembled WGS sequence"/>
</dbReference>
<dbReference type="OrthoDB" id="9801697at2"/>
<dbReference type="InterPro" id="IPR018357">
    <property type="entry name" value="Hexapep_transf_CS"/>
</dbReference>
<dbReference type="Gene3D" id="2.160.10.10">
    <property type="entry name" value="Hexapeptide repeat proteins"/>
    <property type="match status" value="1"/>
</dbReference>
<dbReference type="PROSITE" id="PS00101">
    <property type="entry name" value="HEXAPEP_TRANSFERASES"/>
    <property type="match status" value="1"/>
</dbReference>
<dbReference type="PANTHER" id="PTHR43300">
    <property type="entry name" value="ACETYLTRANSFERASE"/>
    <property type="match status" value="1"/>
</dbReference>
<evidence type="ECO:0000256" key="1">
    <source>
        <dbReference type="ARBA" id="ARBA00022679"/>
    </source>
</evidence>
<proteinExistence type="predicted"/>
<dbReference type="InterPro" id="IPR011004">
    <property type="entry name" value="Trimer_LpxA-like_sf"/>
</dbReference>
<evidence type="ECO:0000256" key="2">
    <source>
        <dbReference type="ARBA" id="ARBA00022737"/>
    </source>
</evidence>
<evidence type="ECO:0000313" key="3">
    <source>
        <dbReference type="EMBL" id="RGE84840.1"/>
    </source>
</evidence>
<dbReference type="AlphaFoldDB" id="A0A3E3JYX6"/>
<evidence type="ECO:0000313" key="4">
    <source>
        <dbReference type="Proteomes" id="UP000261080"/>
    </source>
</evidence>
<organism evidence="3 4">
    <name type="scientific">Sellimonas intestinalis</name>
    <dbReference type="NCBI Taxonomy" id="1653434"/>
    <lineage>
        <taxon>Bacteria</taxon>
        <taxon>Bacillati</taxon>
        <taxon>Bacillota</taxon>
        <taxon>Clostridia</taxon>
        <taxon>Lachnospirales</taxon>
        <taxon>Lachnospiraceae</taxon>
        <taxon>Sellimonas</taxon>
    </lineage>
</organism>
<sequence length="212" mass="23777">MKMLKKIKQLILRRDWFCGENVSLNNVELNHKCNLAYGADLSNSNVGKFTSIGRRTTIRNALIGNFCSVSYNVSIGATSHPIDRISGSAAFYQSKYGLVDITEKVKNQKTIIGHSVWIGCNAVIMEGVKVGNGAVVGAGAIVTKDVKPYEIVVGIPAKHLRYRFDKEIIDNIEKSKWWEKEDMFYRNNDKLFKSKITLDMSEKLRIISGGLE</sequence>
<keyword evidence="2" id="KW-0677">Repeat</keyword>
<dbReference type="CDD" id="cd03349">
    <property type="entry name" value="LbH_XAT"/>
    <property type="match status" value="1"/>
</dbReference>
<dbReference type="InterPro" id="IPR001451">
    <property type="entry name" value="Hexapep"/>
</dbReference>
<dbReference type="EMBL" id="QVLX01000011">
    <property type="protein sequence ID" value="RGE84840.1"/>
    <property type="molecule type" value="Genomic_DNA"/>
</dbReference>
<dbReference type="Pfam" id="PF00132">
    <property type="entry name" value="Hexapep"/>
    <property type="match status" value="1"/>
</dbReference>
<gene>
    <name evidence="3" type="ORF">DW016_14255</name>
</gene>
<dbReference type="GO" id="GO:0016740">
    <property type="term" value="F:transferase activity"/>
    <property type="evidence" value="ECO:0007669"/>
    <property type="project" value="UniProtKB-KW"/>
</dbReference>
<dbReference type="SUPFAM" id="SSF51161">
    <property type="entry name" value="Trimeric LpxA-like enzymes"/>
    <property type="match status" value="1"/>
</dbReference>
<reference evidence="3 4" key="1">
    <citation type="submission" date="2018-08" db="EMBL/GenBank/DDBJ databases">
        <title>A genome reference for cultivated species of the human gut microbiota.</title>
        <authorList>
            <person name="Zou Y."/>
            <person name="Xue W."/>
            <person name="Luo G."/>
        </authorList>
    </citation>
    <scope>NUCLEOTIDE SEQUENCE [LARGE SCALE GENOMIC DNA]</scope>
    <source>
        <strain evidence="3 4">AF37-2AT</strain>
    </source>
</reference>